<proteinExistence type="predicted"/>
<keyword evidence="3" id="KW-1185">Reference proteome</keyword>
<accession>A0A835I4W2</accession>
<evidence type="ECO:0000256" key="1">
    <source>
        <dbReference type="SAM" id="MobiDB-lite"/>
    </source>
</evidence>
<organism evidence="2 3">
    <name type="scientific">Coptis chinensis</name>
    <dbReference type="NCBI Taxonomy" id="261450"/>
    <lineage>
        <taxon>Eukaryota</taxon>
        <taxon>Viridiplantae</taxon>
        <taxon>Streptophyta</taxon>
        <taxon>Embryophyta</taxon>
        <taxon>Tracheophyta</taxon>
        <taxon>Spermatophyta</taxon>
        <taxon>Magnoliopsida</taxon>
        <taxon>Ranunculales</taxon>
        <taxon>Ranunculaceae</taxon>
        <taxon>Coptidoideae</taxon>
        <taxon>Coptis</taxon>
    </lineage>
</organism>
<dbReference type="OrthoDB" id="1000431at2759"/>
<name>A0A835I4W2_9MAGN</name>
<evidence type="ECO:0000313" key="3">
    <source>
        <dbReference type="Proteomes" id="UP000631114"/>
    </source>
</evidence>
<feature type="region of interest" description="Disordered" evidence="1">
    <location>
        <begin position="179"/>
        <end position="198"/>
    </location>
</feature>
<sequence length="198" mass="22802">MIWQVGDGRSINFWYDAWVPFLGEVLPIKHWVEHINHEIVFVQDVMKPGGEWDESLLDFLPRPLLSAIMDIKTIPSNPDKIILCAIHQESLCIRTNAVDFMVYEWLHMCLSIKKPPDINNLCSPMLLCAIMDAIWQARNNKRFNGVTASQHSILQHAYRVCQYWIVAFTEPDYGNEESEIGEGAHLSSDQKWVKPPPS</sequence>
<comment type="caution">
    <text evidence="2">The sequence shown here is derived from an EMBL/GenBank/DDBJ whole genome shotgun (WGS) entry which is preliminary data.</text>
</comment>
<protein>
    <submittedName>
        <fullName evidence="2">Uncharacterized protein</fullName>
    </submittedName>
</protein>
<gene>
    <name evidence="2" type="ORF">IFM89_023709</name>
</gene>
<dbReference type="AlphaFoldDB" id="A0A835I4W2"/>
<dbReference type="Proteomes" id="UP000631114">
    <property type="component" value="Unassembled WGS sequence"/>
</dbReference>
<evidence type="ECO:0000313" key="2">
    <source>
        <dbReference type="EMBL" id="KAF9610634.1"/>
    </source>
</evidence>
<dbReference type="EMBL" id="JADFTS010000004">
    <property type="protein sequence ID" value="KAF9610634.1"/>
    <property type="molecule type" value="Genomic_DNA"/>
</dbReference>
<reference evidence="2 3" key="1">
    <citation type="submission" date="2020-10" db="EMBL/GenBank/DDBJ databases">
        <title>The Coptis chinensis genome and diversification of protoberbering-type alkaloids.</title>
        <authorList>
            <person name="Wang B."/>
            <person name="Shu S."/>
            <person name="Song C."/>
            <person name="Liu Y."/>
        </authorList>
    </citation>
    <scope>NUCLEOTIDE SEQUENCE [LARGE SCALE GENOMIC DNA]</scope>
    <source>
        <strain evidence="2">HL-2020</strain>
        <tissue evidence="2">Leaf</tissue>
    </source>
</reference>